<dbReference type="EMBL" id="JADIKK010000008">
    <property type="protein sequence ID" value="MFK2879331.1"/>
    <property type="molecule type" value="Genomic_DNA"/>
</dbReference>
<comment type="caution">
    <text evidence="1">The sequence shown here is derived from an EMBL/GenBank/DDBJ whole genome shotgun (WGS) entry which is preliminary data.</text>
</comment>
<dbReference type="Proteomes" id="UP001620339">
    <property type="component" value="Unassembled WGS sequence"/>
</dbReference>
<protein>
    <submittedName>
        <fullName evidence="1">Uncharacterized protein</fullName>
    </submittedName>
</protein>
<proteinExistence type="predicted"/>
<organism evidence="1 2">
    <name type="scientific">Rhodanobacter hydrolyticus</name>
    <dbReference type="NCBI Taxonomy" id="2250595"/>
    <lineage>
        <taxon>Bacteria</taxon>
        <taxon>Pseudomonadati</taxon>
        <taxon>Pseudomonadota</taxon>
        <taxon>Gammaproteobacteria</taxon>
        <taxon>Lysobacterales</taxon>
        <taxon>Rhodanobacteraceae</taxon>
        <taxon>Rhodanobacter</taxon>
    </lineage>
</organism>
<gene>
    <name evidence="1" type="ORF">ISP25_19850</name>
</gene>
<evidence type="ECO:0000313" key="2">
    <source>
        <dbReference type="Proteomes" id="UP001620339"/>
    </source>
</evidence>
<evidence type="ECO:0000313" key="1">
    <source>
        <dbReference type="EMBL" id="MFK2879331.1"/>
    </source>
</evidence>
<reference evidence="1 2" key="1">
    <citation type="submission" date="2020-10" db="EMBL/GenBank/DDBJ databases">
        <title>Phylogeny of dyella-like bacteria.</title>
        <authorList>
            <person name="Fu J."/>
        </authorList>
    </citation>
    <scope>NUCLEOTIDE SEQUENCE [LARGE SCALE GENOMIC DNA]</scope>
    <source>
        <strain evidence="1 2">KACC 19113</strain>
    </source>
</reference>
<keyword evidence="2" id="KW-1185">Reference proteome</keyword>
<dbReference type="RefSeq" id="WP_404616146.1">
    <property type="nucleotide sequence ID" value="NZ_JADIKK010000008.1"/>
</dbReference>
<name>A0ABW8JDZ8_9GAMM</name>
<sequence>MDDLFSASPGPDSDGFDALPHLVPVFFAICPAAEDLQRVAAWRQRICGRIDVVPRPQWVAACQRRALRYPAPTVATSP</sequence>
<accession>A0ABW8JDZ8</accession>